<accession>A0AAN8NKJ0</accession>
<feature type="region of interest" description="Disordered" evidence="1">
    <location>
        <begin position="289"/>
        <end position="308"/>
    </location>
</feature>
<feature type="compositionally biased region" description="Basic and acidic residues" evidence="1">
    <location>
        <begin position="394"/>
        <end position="407"/>
    </location>
</feature>
<gene>
    <name evidence="3" type="ORF">TWF506_007594</name>
</gene>
<evidence type="ECO:0000256" key="2">
    <source>
        <dbReference type="SAM" id="SignalP"/>
    </source>
</evidence>
<reference evidence="3 4" key="1">
    <citation type="submission" date="2019-10" db="EMBL/GenBank/DDBJ databases">
        <authorList>
            <person name="Palmer J.M."/>
        </authorList>
    </citation>
    <scope>NUCLEOTIDE SEQUENCE [LARGE SCALE GENOMIC DNA]</scope>
    <source>
        <strain evidence="3 4">TWF506</strain>
    </source>
</reference>
<sequence>MRGPKTLSVYSASQLFIFSQILCLTLAVPCYINSSSLTTNPDTTSTTSEQCSVTESISSSTTASISSSSSKSRRPAKTSTLIPTIKSPTPIAKPKNLTPKNKPQHPNQTPSNQTTPNSKHSPFGPRVDPVTGQGFYTVSSFEIECDSSDVVYDNFAPQTFRPDVTPNHWPIWADSDYSEDDAITAIQYEQAKCESCRCDENGLYDTPLQGDNDLRFCPDYDFVMICISVYGCRCDVHVEEKPFIDPTVVDDMAFVDKVTNTGFDMYQGQDNTRDLTLYGAFNRWWQHKTQKKGTKGSGKDRAAVSSAEKVRLSQLKNYESPDRYYVPGEKEPYFLEGPSSNRDTYYWDTLSMGTVGRSIWKRGVTAGGDKTGEEEGGLQNGSTGGEKEEEDNSDKDKDQKRKEEGGETSKNGQR</sequence>
<feature type="region of interest" description="Disordered" evidence="1">
    <location>
        <begin position="62"/>
        <end position="129"/>
    </location>
</feature>
<proteinExistence type="predicted"/>
<keyword evidence="4" id="KW-1185">Reference proteome</keyword>
<feature type="signal peptide" evidence="2">
    <location>
        <begin position="1"/>
        <end position="27"/>
    </location>
</feature>
<comment type="caution">
    <text evidence="3">The sequence shown here is derived from an EMBL/GenBank/DDBJ whole genome shotgun (WGS) entry which is preliminary data.</text>
</comment>
<name>A0AAN8NKJ0_9PEZI</name>
<dbReference type="AlphaFoldDB" id="A0AAN8NKJ0"/>
<evidence type="ECO:0000313" key="4">
    <source>
        <dbReference type="Proteomes" id="UP001307849"/>
    </source>
</evidence>
<dbReference type="Proteomes" id="UP001307849">
    <property type="component" value="Unassembled WGS sequence"/>
</dbReference>
<keyword evidence="2" id="KW-0732">Signal</keyword>
<dbReference type="EMBL" id="JAVHJM010000004">
    <property type="protein sequence ID" value="KAK6515251.1"/>
    <property type="molecule type" value="Genomic_DNA"/>
</dbReference>
<evidence type="ECO:0000256" key="1">
    <source>
        <dbReference type="SAM" id="MobiDB-lite"/>
    </source>
</evidence>
<evidence type="ECO:0000313" key="3">
    <source>
        <dbReference type="EMBL" id="KAK6515251.1"/>
    </source>
</evidence>
<feature type="chain" id="PRO_5042880434" evidence="2">
    <location>
        <begin position="28"/>
        <end position="414"/>
    </location>
</feature>
<feature type="compositionally biased region" description="Polar residues" evidence="1">
    <location>
        <begin position="98"/>
        <end position="120"/>
    </location>
</feature>
<protein>
    <submittedName>
        <fullName evidence="3">Uncharacterized protein</fullName>
    </submittedName>
</protein>
<organism evidence="3 4">
    <name type="scientific">Arthrobotrys conoides</name>
    <dbReference type="NCBI Taxonomy" id="74498"/>
    <lineage>
        <taxon>Eukaryota</taxon>
        <taxon>Fungi</taxon>
        <taxon>Dikarya</taxon>
        <taxon>Ascomycota</taxon>
        <taxon>Pezizomycotina</taxon>
        <taxon>Orbiliomycetes</taxon>
        <taxon>Orbiliales</taxon>
        <taxon>Orbiliaceae</taxon>
        <taxon>Arthrobotrys</taxon>
    </lineage>
</organism>
<feature type="region of interest" description="Disordered" evidence="1">
    <location>
        <begin position="364"/>
        <end position="414"/>
    </location>
</feature>